<dbReference type="AlphaFoldDB" id="A0A538TWU8"/>
<dbReference type="Pfam" id="PF02518">
    <property type="entry name" value="HATPase_c"/>
    <property type="match status" value="1"/>
</dbReference>
<dbReference type="PANTHER" id="PTHR43711:SF31">
    <property type="entry name" value="HISTIDINE KINASE"/>
    <property type="match status" value="1"/>
</dbReference>
<evidence type="ECO:0000256" key="12">
    <source>
        <dbReference type="ARBA" id="ARBA00023136"/>
    </source>
</evidence>
<dbReference type="Gene3D" id="3.30.565.10">
    <property type="entry name" value="Histidine kinase-like ATPase, C-terminal domain"/>
    <property type="match status" value="1"/>
</dbReference>
<comment type="subcellular location">
    <subcellularLocation>
        <location evidence="2">Cell membrane</location>
    </subcellularLocation>
    <subcellularLocation>
        <location evidence="3">Membrane raft</location>
        <topology evidence="3">Multi-pass membrane protein</topology>
    </subcellularLocation>
</comment>
<dbReference type="FunFam" id="1.10.287.130:FF:000001">
    <property type="entry name" value="Two-component sensor histidine kinase"/>
    <property type="match status" value="1"/>
</dbReference>
<dbReference type="CDD" id="cd00075">
    <property type="entry name" value="HATPase"/>
    <property type="match status" value="1"/>
</dbReference>
<evidence type="ECO:0000313" key="15">
    <source>
        <dbReference type="EMBL" id="TMQ68110.1"/>
    </source>
</evidence>
<keyword evidence="10" id="KW-0067">ATP-binding</keyword>
<dbReference type="InterPro" id="IPR003594">
    <property type="entry name" value="HATPase_dom"/>
</dbReference>
<evidence type="ECO:0000256" key="8">
    <source>
        <dbReference type="ARBA" id="ARBA00022741"/>
    </source>
</evidence>
<evidence type="ECO:0000256" key="9">
    <source>
        <dbReference type="ARBA" id="ARBA00022777"/>
    </source>
</evidence>
<dbReference type="Proteomes" id="UP000316609">
    <property type="component" value="Unassembled WGS sequence"/>
</dbReference>
<reference evidence="15 16" key="1">
    <citation type="journal article" date="2019" name="Nat. Microbiol.">
        <title>Mediterranean grassland soil C-N compound turnover is dependent on rainfall and depth, and is mediated by genomically divergent microorganisms.</title>
        <authorList>
            <person name="Diamond S."/>
            <person name="Andeer P.F."/>
            <person name="Li Z."/>
            <person name="Crits-Christoph A."/>
            <person name="Burstein D."/>
            <person name="Anantharaman K."/>
            <person name="Lane K.R."/>
            <person name="Thomas B.C."/>
            <person name="Pan C."/>
            <person name="Northen T.R."/>
            <person name="Banfield J.F."/>
        </authorList>
    </citation>
    <scope>NUCLEOTIDE SEQUENCE [LARGE SCALE GENOMIC DNA]</scope>
    <source>
        <strain evidence="15">WS_8</strain>
    </source>
</reference>
<sequence>MTASTFRRRILVSIGLAVALPTMVLAGLGILLAMRISQAIDSQSARYHLYMAQQVTESFEQELLAHLRESITRAENASRAGAQGPALAATLEPRPPEFETAHLATLDELSDYFMLVVESQPLVYGFDRDRHPGQSYAGLMLRDSKGQVIGAGGWWFRPGRFLVDHLRTVMEDRLPSQERIYGGIESIRNVSVLLLGPDGREMGRVRSPGGMRNAAIEPLTGPFEGFAVRVTSTPFAPDAWTRGFVITEVTFIGLMGLAVLAATWFGLRYTAHQIELARIKSSFVSNVSHELKTPISLIRLAVETLEMRRFASPEEGEKFLRRISRETQRLNQLVDNILDFARLEAGQRTFRFAPVDVLEMIHETVDSFRLRLEDQGFALEVDLPDELPPVRGDAHALSQCVLNLLDNAMKYSRGCKEVRVSARAVDARVAISVSDRGIGISPHDQRRIFEKFVRLETGLVHDVKGAGLGLSLVDQIVRAHGGHVEVSSVPGEGSTFTLVLPAGGEAQSRQIEPTAQTGS</sequence>
<dbReference type="EC" id="2.7.13.3" evidence="4"/>
<evidence type="ECO:0000256" key="7">
    <source>
        <dbReference type="ARBA" id="ARBA00022679"/>
    </source>
</evidence>
<keyword evidence="13" id="KW-1133">Transmembrane helix</keyword>
<dbReference type="PROSITE" id="PS50109">
    <property type="entry name" value="HIS_KIN"/>
    <property type="match status" value="1"/>
</dbReference>
<evidence type="ECO:0000313" key="16">
    <source>
        <dbReference type="Proteomes" id="UP000316609"/>
    </source>
</evidence>
<dbReference type="SUPFAM" id="SSF47384">
    <property type="entry name" value="Homodimeric domain of signal transducing histidine kinase"/>
    <property type="match status" value="1"/>
</dbReference>
<dbReference type="EMBL" id="VBOY01000016">
    <property type="protein sequence ID" value="TMQ68110.1"/>
    <property type="molecule type" value="Genomic_DNA"/>
</dbReference>
<keyword evidence="12 13" id="KW-0472">Membrane</keyword>
<evidence type="ECO:0000256" key="6">
    <source>
        <dbReference type="ARBA" id="ARBA00022553"/>
    </source>
</evidence>
<dbReference type="SMART" id="SM00388">
    <property type="entry name" value="HisKA"/>
    <property type="match status" value="1"/>
</dbReference>
<evidence type="ECO:0000256" key="2">
    <source>
        <dbReference type="ARBA" id="ARBA00004236"/>
    </source>
</evidence>
<accession>A0A538TWU8</accession>
<organism evidence="15 16">
    <name type="scientific">Eiseniibacteriota bacterium</name>
    <dbReference type="NCBI Taxonomy" id="2212470"/>
    <lineage>
        <taxon>Bacteria</taxon>
        <taxon>Candidatus Eiseniibacteriota</taxon>
    </lineage>
</organism>
<keyword evidence="6" id="KW-0597">Phosphoprotein</keyword>
<evidence type="ECO:0000256" key="10">
    <source>
        <dbReference type="ARBA" id="ARBA00022840"/>
    </source>
</evidence>
<gene>
    <name evidence="15" type="ORF">E6K78_02365</name>
</gene>
<dbReference type="GO" id="GO:0045121">
    <property type="term" value="C:membrane raft"/>
    <property type="evidence" value="ECO:0007669"/>
    <property type="project" value="UniProtKB-SubCell"/>
</dbReference>
<dbReference type="GO" id="GO:0000155">
    <property type="term" value="F:phosphorelay sensor kinase activity"/>
    <property type="evidence" value="ECO:0007669"/>
    <property type="project" value="InterPro"/>
</dbReference>
<dbReference type="SMART" id="SM00387">
    <property type="entry name" value="HATPase_c"/>
    <property type="match status" value="1"/>
</dbReference>
<keyword evidence="8" id="KW-0547">Nucleotide-binding</keyword>
<evidence type="ECO:0000256" key="4">
    <source>
        <dbReference type="ARBA" id="ARBA00012438"/>
    </source>
</evidence>
<comment type="caution">
    <text evidence="15">The sequence shown here is derived from an EMBL/GenBank/DDBJ whole genome shotgun (WGS) entry which is preliminary data.</text>
</comment>
<dbReference type="InterPro" id="IPR050736">
    <property type="entry name" value="Sensor_HK_Regulatory"/>
</dbReference>
<keyword evidence="11" id="KW-0902">Two-component regulatory system</keyword>
<dbReference type="InterPro" id="IPR003661">
    <property type="entry name" value="HisK_dim/P_dom"/>
</dbReference>
<dbReference type="InterPro" id="IPR036890">
    <property type="entry name" value="HATPase_C_sf"/>
</dbReference>
<dbReference type="InterPro" id="IPR004358">
    <property type="entry name" value="Sig_transdc_His_kin-like_C"/>
</dbReference>
<dbReference type="SUPFAM" id="SSF55874">
    <property type="entry name" value="ATPase domain of HSP90 chaperone/DNA topoisomerase II/histidine kinase"/>
    <property type="match status" value="1"/>
</dbReference>
<keyword evidence="9 15" id="KW-0418">Kinase</keyword>
<dbReference type="GO" id="GO:0005524">
    <property type="term" value="F:ATP binding"/>
    <property type="evidence" value="ECO:0007669"/>
    <property type="project" value="UniProtKB-KW"/>
</dbReference>
<feature type="transmembrane region" description="Helical" evidence="13">
    <location>
        <begin position="251"/>
        <end position="271"/>
    </location>
</feature>
<keyword evidence="7" id="KW-0808">Transferase</keyword>
<keyword evidence="5" id="KW-1003">Cell membrane</keyword>
<dbReference type="Gene3D" id="1.10.287.130">
    <property type="match status" value="1"/>
</dbReference>
<dbReference type="InterPro" id="IPR005467">
    <property type="entry name" value="His_kinase_dom"/>
</dbReference>
<evidence type="ECO:0000256" key="1">
    <source>
        <dbReference type="ARBA" id="ARBA00000085"/>
    </source>
</evidence>
<evidence type="ECO:0000256" key="5">
    <source>
        <dbReference type="ARBA" id="ARBA00022475"/>
    </source>
</evidence>
<comment type="catalytic activity">
    <reaction evidence="1">
        <text>ATP + protein L-histidine = ADP + protein N-phospho-L-histidine.</text>
        <dbReference type="EC" id="2.7.13.3"/>
    </reaction>
</comment>
<evidence type="ECO:0000256" key="11">
    <source>
        <dbReference type="ARBA" id="ARBA00023012"/>
    </source>
</evidence>
<name>A0A538TWU8_UNCEI</name>
<evidence type="ECO:0000256" key="3">
    <source>
        <dbReference type="ARBA" id="ARBA00004314"/>
    </source>
</evidence>
<dbReference type="GO" id="GO:0005886">
    <property type="term" value="C:plasma membrane"/>
    <property type="evidence" value="ECO:0007669"/>
    <property type="project" value="UniProtKB-SubCell"/>
</dbReference>
<protein>
    <recommendedName>
        <fullName evidence="4">histidine kinase</fullName>
        <ecNumber evidence="4">2.7.13.3</ecNumber>
    </recommendedName>
</protein>
<evidence type="ECO:0000256" key="13">
    <source>
        <dbReference type="SAM" id="Phobius"/>
    </source>
</evidence>
<dbReference type="CDD" id="cd00082">
    <property type="entry name" value="HisKA"/>
    <property type="match status" value="1"/>
</dbReference>
<dbReference type="PRINTS" id="PR00344">
    <property type="entry name" value="BCTRLSENSOR"/>
</dbReference>
<dbReference type="InterPro" id="IPR036097">
    <property type="entry name" value="HisK_dim/P_sf"/>
</dbReference>
<proteinExistence type="predicted"/>
<feature type="domain" description="Histidine kinase" evidence="14">
    <location>
        <begin position="286"/>
        <end position="504"/>
    </location>
</feature>
<dbReference type="PANTHER" id="PTHR43711">
    <property type="entry name" value="TWO-COMPONENT HISTIDINE KINASE"/>
    <property type="match status" value="1"/>
</dbReference>
<dbReference type="FunFam" id="3.30.565.10:FF:000023">
    <property type="entry name" value="PAS domain-containing sensor histidine kinase"/>
    <property type="match status" value="1"/>
</dbReference>
<dbReference type="Pfam" id="PF00512">
    <property type="entry name" value="HisKA"/>
    <property type="match status" value="1"/>
</dbReference>
<evidence type="ECO:0000259" key="14">
    <source>
        <dbReference type="PROSITE" id="PS50109"/>
    </source>
</evidence>
<keyword evidence="13" id="KW-0812">Transmembrane</keyword>